<name>A0A9W7CH78_9STRA</name>
<proteinExistence type="predicted"/>
<organism evidence="2 3">
    <name type="scientific">Triparma laevis f. longispina</name>
    <dbReference type="NCBI Taxonomy" id="1714387"/>
    <lineage>
        <taxon>Eukaryota</taxon>
        <taxon>Sar</taxon>
        <taxon>Stramenopiles</taxon>
        <taxon>Ochrophyta</taxon>
        <taxon>Bolidophyceae</taxon>
        <taxon>Parmales</taxon>
        <taxon>Triparmaceae</taxon>
        <taxon>Triparma</taxon>
    </lineage>
</organism>
<dbReference type="EMBL" id="BRXW01000089">
    <property type="protein sequence ID" value="GMI05655.1"/>
    <property type="molecule type" value="Genomic_DNA"/>
</dbReference>
<dbReference type="AlphaFoldDB" id="A0A9W7CH78"/>
<evidence type="ECO:0000313" key="2">
    <source>
        <dbReference type="EMBL" id="GMI05655.1"/>
    </source>
</evidence>
<keyword evidence="1" id="KW-0812">Transmembrane</keyword>
<evidence type="ECO:0000256" key="1">
    <source>
        <dbReference type="SAM" id="Phobius"/>
    </source>
</evidence>
<protein>
    <submittedName>
        <fullName evidence="2">Uncharacterized protein</fullName>
    </submittedName>
</protein>
<reference evidence="3" key="1">
    <citation type="journal article" date="2023" name="Commun. Biol.">
        <title>Genome analysis of Parmales, the sister group of diatoms, reveals the evolutionary specialization of diatoms from phago-mixotrophs to photoautotrophs.</title>
        <authorList>
            <person name="Ban H."/>
            <person name="Sato S."/>
            <person name="Yoshikawa S."/>
            <person name="Yamada K."/>
            <person name="Nakamura Y."/>
            <person name="Ichinomiya M."/>
            <person name="Sato N."/>
            <person name="Blanc-Mathieu R."/>
            <person name="Endo H."/>
            <person name="Kuwata A."/>
            <person name="Ogata H."/>
        </authorList>
    </citation>
    <scope>NUCLEOTIDE SEQUENCE [LARGE SCALE GENOMIC DNA]</scope>
    <source>
        <strain evidence="3">NIES 3700</strain>
    </source>
</reference>
<accession>A0A9W7CH78</accession>
<keyword evidence="3" id="KW-1185">Reference proteome</keyword>
<sequence>MMISSYLLSWFSTKLVQGSVRSEWRTELILSIEKIARMRDISLLRGAQGFLTLVTGVCAVFLFSTMSAEHMDEMTITVVGISGYVASFGVVILEVQRRISTESESEGAIGLAMV</sequence>
<keyword evidence="1" id="KW-0472">Membrane</keyword>
<evidence type="ECO:0000313" key="3">
    <source>
        <dbReference type="Proteomes" id="UP001165122"/>
    </source>
</evidence>
<feature type="transmembrane region" description="Helical" evidence="1">
    <location>
        <begin position="74"/>
        <end position="93"/>
    </location>
</feature>
<keyword evidence="1" id="KW-1133">Transmembrane helix</keyword>
<gene>
    <name evidence="2" type="ORF">TrLO_g9234</name>
</gene>
<feature type="transmembrane region" description="Helical" evidence="1">
    <location>
        <begin position="47"/>
        <end position="68"/>
    </location>
</feature>
<comment type="caution">
    <text evidence="2">The sequence shown here is derived from an EMBL/GenBank/DDBJ whole genome shotgun (WGS) entry which is preliminary data.</text>
</comment>
<dbReference type="Proteomes" id="UP001165122">
    <property type="component" value="Unassembled WGS sequence"/>
</dbReference>